<accession>Q8H4E1</accession>
<reference evidence="2" key="1">
    <citation type="journal article" date="2005" name="Nature">
        <title>The map-based sequence of the rice genome.</title>
        <authorList>
            <consortium name="International rice genome sequencing project (IRGSP)"/>
            <person name="Matsumoto T."/>
            <person name="Wu J."/>
            <person name="Kanamori H."/>
            <person name="Katayose Y."/>
            <person name="Fujisawa M."/>
            <person name="Namiki N."/>
            <person name="Mizuno H."/>
            <person name="Yamamoto K."/>
            <person name="Antonio B.A."/>
            <person name="Baba T."/>
            <person name="Sakata K."/>
            <person name="Nagamura Y."/>
            <person name="Aoki H."/>
            <person name="Arikawa K."/>
            <person name="Arita K."/>
            <person name="Bito T."/>
            <person name="Chiden Y."/>
            <person name="Fujitsuka N."/>
            <person name="Fukunaka R."/>
            <person name="Hamada M."/>
            <person name="Harada C."/>
            <person name="Hayashi A."/>
            <person name="Hijishita S."/>
            <person name="Honda M."/>
            <person name="Hosokawa S."/>
            <person name="Ichikawa Y."/>
            <person name="Idonuma A."/>
            <person name="Iijima M."/>
            <person name="Ikeda M."/>
            <person name="Ikeno M."/>
            <person name="Ito K."/>
            <person name="Ito S."/>
            <person name="Ito T."/>
            <person name="Ito Y."/>
            <person name="Ito Y."/>
            <person name="Iwabuchi A."/>
            <person name="Kamiya K."/>
            <person name="Karasawa W."/>
            <person name="Kurita K."/>
            <person name="Katagiri S."/>
            <person name="Kikuta A."/>
            <person name="Kobayashi H."/>
            <person name="Kobayashi N."/>
            <person name="Machita K."/>
            <person name="Maehara T."/>
            <person name="Masukawa M."/>
            <person name="Mizubayashi T."/>
            <person name="Mukai Y."/>
            <person name="Nagasaki H."/>
            <person name="Nagata Y."/>
            <person name="Naito S."/>
            <person name="Nakashima M."/>
            <person name="Nakama Y."/>
            <person name="Nakamichi Y."/>
            <person name="Nakamura M."/>
            <person name="Meguro A."/>
            <person name="Negishi M."/>
            <person name="Ohta I."/>
            <person name="Ohta T."/>
            <person name="Okamoto M."/>
            <person name="Ono N."/>
            <person name="Saji S."/>
            <person name="Sakaguchi M."/>
            <person name="Sakai K."/>
            <person name="Shibata M."/>
            <person name="Shimokawa T."/>
            <person name="Song J."/>
            <person name="Takazaki Y."/>
            <person name="Terasawa K."/>
            <person name="Tsugane M."/>
            <person name="Tsuji K."/>
            <person name="Ueda S."/>
            <person name="Waki K."/>
            <person name="Yamagata H."/>
            <person name="Yamamoto M."/>
            <person name="Yamamoto S."/>
            <person name="Yamane H."/>
            <person name="Yoshiki S."/>
            <person name="Yoshihara R."/>
            <person name="Yukawa K."/>
            <person name="Zhong H."/>
            <person name="Yano M."/>
            <person name="Yuan Q."/>
            <person name="Ouyang S."/>
            <person name="Liu J."/>
            <person name="Jones K.M."/>
            <person name="Gansberger K."/>
            <person name="Moffat K."/>
            <person name="Hill J."/>
            <person name="Bera J."/>
            <person name="Fadrosh D."/>
            <person name="Jin S."/>
            <person name="Johri S."/>
            <person name="Kim M."/>
            <person name="Overton L."/>
            <person name="Reardon M."/>
            <person name="Tsitrin T."/>
            <person name="Vuong H."/>
            <person name="Weaver B."/>
            <person name="Ciecko A."/>
            <person name="Tallon L."/>
            <person name="Jackson J."/>
            <person name="Pai G."/>
            <person name="Aken S.V."/>
            <person name="Utterback T."/>
            <person name="Reidmuller S."/>
            <person name="Feldblyum T."/>
            <person name="Hsiao J."/>
            <person name="Zismann V."/>
            <person name="Iobst S."/>
            <person name="de Vazeille A.R."/>
            <person name="Buell C.R."/>
            <person name="Ying K."/>
            <person name="Li Y."/>
            <person name="Lu T."/>
            <person name="Huang Y."/>
            <person name="Zhao Q."/>
            <person name="Feng Q."/>
            <person name="Zhang L."/>
            <person name="Zhu J."/>
            <person name="Weng Q."/>
            <person name="Mu J."/>
            <person name="Lu Y."/>
            <person name="Fan D."/>
            <person name="Liu Y."/>
            <person name="Guan J."/>
            <person name="Zhang Y."/>
            <person name="Yu S."/>
            <person name="Liu X."/>
            <person name="Zhang Y."/>
            <person name="Hong G."/>
            <person name="Han B."/>
            <person name="Choisne N."/>
            <person name="Demange N."/>
            <person name="Orjeda G."/>
            <person name="Samain S."/>
            <person name="Cattolico L."/>
            <person name="Pelletier E."/>
            <person name="Couloux A."/>
            <person name="Segurens B."/>
            <person name="Wincker P."/>
            <person name="D'Hont A."/>
            <person name="Scarpelli C."/>
            <person name="Weissenbach J."/>
            <person name="Salanoubat M."/>
            <person name="Quetier F."/>
            <person name="Yu Y."/>
            <person name="Kim H.R."/>
            <person name="Rambo T."/>
            <person name="Currie J."/>
            <person name="Collura K."/>
            <person name="Luo M."/>
            <person name="Yang T."/>
            <person name="Ammiraju J.S.S."/>
            <person name="Engler F."/>
            <person name="Soderlund C."/>
            <person name="Wing R.A."/>
            <person name="Palmer L.E."/>
            <person name="de la Bastide M."/>
            <person name="Spiegel L."/>
            <person name="Nascimento L."/>
            <person name="Zutavern T."/>
            <person name="O'Shaughnessy A."/>
            <person name="Dike S."/>
            <person name="Dedhia N."/>
            <person name="Preston R."/>
            <person name="Balija V."/>
            <person name="McCombie W.R."/>
            <person name="Chow T."/>
            <person name="Chen H."/>
            <person name="Chung M."/>
            <person name="Chen C."/>
            <person name="Shaw J."/>
            <person name="Wu H."/>
            <person name="Hsiao K."/>
            <person name="Chao Y."/>
            <person name="Chu M."/>
            <person name="Cheng C."/>
            <person name="Hour A."/>
            <person name="Lee P."/>
            <person name="Lin S."/>
            <person name="Lin Y."/>
            <person name="Liou J."/>
            <person name="Liu S."/>
            <person name="Hsing Y."/>
            <person name="Raghuvanshi S."/>
            <person name="Mohanty A."/>
            <person name="Bharti A.K."/>
            <person name="Gaur A."/>
            <person name="Gupta V."/>
            <person name="Kumar D."/>
            <person name="Ravi V."/>
            <person name="Vij S."/>
            <person name="Kapur A."/>
            <person name="Khurana P."/>
            <person name="Khurana P."/>
            <person name="Khurana J.P."/>
            <person name="Tyagi A.K."/>
            <person name="Gaikwad K."/>
            <person name="Singh A."/>
            <person name="Dalal V."/>
            <person name="Srivastava S."/>
            <person name="Dixit A."/>
            <person name="Pal A.K."/>
            <person name="Ghazi I.A."/>
            <person name="Yadav M."/>
            <person name="Pandit A."/>
            <person name="Bhargava A."/>
            <person name="Sureshbabu K."/>
            <person name="Batra K."/>
            <person name="Sharma T.R."/>
            <person name="Mohapatra T."/>
            <person name="Singh N.K."/>
            <person name="Messing J."/>
            <person name="Nelson A.B."/>
            <person name="Fuks G."/>
            <person name="Kavchok S."/>
            <person name="Keizer G."/>
            <person name="Linton E."/>
            <person name="Llaca V."/>
            <person name="Song R."/>
            <person name="Tanyolac B."/>
            <person name="Young S."/>
            <person name="Ho-Il K."/>
            <person name="Hahn J.H."/>
            <person name="Sangsakoo G."/>
            <person name="Vanavichit A."/>
            <person name="de Mattos Luiz.A.T."/>
            <person name="Zimmer P.D."/>
            <person name="Malone G."/>
            <person name="Dellagostin O."/>
            <person name="de Oliveira A.C."/>
            <person name="Bevan M."/>
            <person name="Bancroft I."/>
            <person name="Minx P."/>
            <person name="Cordum H."/>
            <person name="Wilson R."/>
            <person name="Cheng Z."/>
            <person name="Jin W."/>
            <person name="Jiang J."/>
            <person name="Leong S.A."/>
            <person name="Iwama H."/>
            <person name="Gojobori T."/>
            <person name="Itoh T."/>
            <person name="Niimura Y."/>
            <person name="Fujii Y."/>
            <person name="Habara T."/>
            <person name="Sakai H."/>
            <person name="Sato Y."/>
            <person name="Wilson G."/>
            <person name="Kumar K."/>
            <person name="McCouch S."/>
            <person name="Juretic N."/>
            <person name="Hoen D."/>
            <person name="Wright S."/>
            <person name="Bruskiewich R."/>
            <person name="Bureau T."/>
            <person name="Miyao A."/>
            <person name="Hirochika H."/>
            <person name="Nishikawa T."/>
            <person name="Kadowaki K."/>
            <person name="Sugiura M."/>
            <person name="Burr B."/>
            <person name="Sasaki T."/>
        </authorList>
    </citation>
    <scope>NUCLEOTIDE SEQUENCE [LARGE SCALE GENOMIC DNA]</scope>
    <source>
        <strain evidence="2">cv. Nipponbare</strain>
    </source>
</reference>
<name>Q8H4E1_ORYSJ</name>
<gene>
    <name evidence="1" type="primary">P0011H09.137</name>
</gene>
<dbReference type="InterPro" id="IPR011042">
    <property type="entry name" value="6-blade_b-propeller_TolB-like"/>
</dbReference>
<dbReference type="Proteomes" id="UP000000763">
    <property type="component" value="Chromosome 7"/>
</dbReference>
<organism evidence="1 2">
    <name type="scientific">Oryza sativa subsp. japonica</name>
    <name type="common">Rice</name>
    <dbReference type="NCBI Taxonomy" id="39947"/>
    <lineage>
        <taxon>Eukaryota</taxon>
        <taxon>Viridiplantae</taxon>
        <taxon>Streptophyta</taxon>
        <taxon>Embryophyta</taxon>
        <taxon>Tracheophyta</taxon>
        <taxon>Spermatophyta</taxon>
        <taxon>Magnoliopsida</taxon>
        <taxon>Liliopsida</taxon>
        <taxon>Poales</taxon>
        <taxon>Poaceae</taxon>
        <taxon>BOP clade</taxon>
        <taxon>Oryzoideae</taxon>
        <taxon>Oryzeae</taxon>
        <taxon>Oryzinae</taxon>
        <taxon>Oryza</taxon>
        <taxon>Oryza sativa</taxon>
    </lineage>
</organism>
<dbReference type="Gene3D" id="2.120.10.30">
    <property type="entry name" value="TolB, C-terminal domain"/>
    <property type="match status" value="1"/>
</dbReference>
<proteinExistence type="predicted"/>
<dbReference type="EMBL" id="AP004260">
    <property type="protein sequence ID" value="BAC20685.1"/>
    <property type="molecule type" value="Genomic_DNA"/>
</dbReference>
<protein>
    <submittedName>
        <fullName evidence="1">Uncharacterized protein</fullName>
    </submittedName>
</protein>
<evidence type="ECO:0000313" key="2">
    <source>
        <dbReference type="Proteomes" id="UP000000763"/>
    </source>
</evidence>
<sequence>MKPPCLPQELAGEVRGGAHPQKAAAASLGAACGVGGLPASEAALIGDGGAGAVDASWSLGLPDWVDGELPYLPRLGLSHGRQRWRTLGDDLRTGKASGMLDGLVLANGIALLSDKPFVAVCETMQCLHDFPAAA</sequence>
<reference evidence="2" key="2">
    <citation type="journal article" date="2008" name="Nucleic Acids Res.">
        <title>The rice annotation project database (RAP-DB): 2008 update.</title>
        <authorList>
            <consortium name="The rice annotation project (RAP)"/>
        </authorList>
    </citation>
    <scope>GENOME REANNOTATION</scope>
    <source>
        <strain evidence="2">cv. Nipponbare</strain>
    </source>
</reference>
<dbReference type="AlphaFoldDB" id="Q8H4E1"/>
<evidence type="ECO:0000313" key="1">
    <source>
        <dbReference type="EMBL" id="BAC20685.1"/>
    </source>
</evidence>